<dbReference type="Proteomes" id="UP000286268">
    <property type="component" value="Chromosome"/>
</dbReference>
<accession>A0A3R5UB74</accession>
<dbReference type="KEGG" id="cmah:C1I91_23950"/>
<dbReference type="AlphaFoldDB" id="A0A3R5UB74"/>
<feature type="transmembrane region" description="Helical" evidence="1">
    <location>
        <begin position="20"/>
        <end position="47"/>
    </location>
</feature>
<organism evidence="2 3">
    <name type="scientific">Clostridium manihotivorum</name>
    <dbReference type="NCBI Taxonomy" id="2320868"/>
    <lineage>
        <taxon>Bacteria</taxon>
        <taxon>Bacillati</taxon>
        <taxon>Bacillota</taxon>
        <taxon>Clostridia</taxon>
        <taxon>Eubacteriales</taxon>
        <taxon>Clostridiaceae</taxon>
        <taxon>Clostridium</taxon>
    </lineage>
</organism>
<evidence type="ECO:0000313" key="3">
    <source>
        <dbReference type="Proteomes" id="UP000286268"/>
    </source>
</evidence>
<feature type="transmembrane region" description="Helical" evidence="1">
    <location>
        <begin position="53"/>
        <end position="76"/>
    </location>
</feature>
<evidence type="ECO:0000313" key="2">
    <source>
        <dbReference type="EMBL" id="QAA34446.1"/>
    </source>
</evidence>
<protein>
    <submittedName>
        <fullName evidence="2">Uncharacterized protein</fullName>
    </submittedName>
</protein>
<keyword evidence="3" id="KW-1185">Reference proteome</keyword>
<name>A0A3R5UB74_9CLOT</name>
<dbReference type="OrthoDB" id="9907023at2"/>
<sequence length="84" mass="9487">MSLRATDRKKAIRKQDKIELSAILKFIRFIQAVSCGMLGISLIGFFLTRDNEAAKVVYCMVIVVNLIIILGGMIPIRYLTKKNI</sequence>
<keyword evidence="1" id="KW-1133">Transmembrane helix</keyword>
<keyword evidence="1" id="KW-0472">Membrane</keyword>
<dbReference type="RefSeq" id="WP_128215160.1">
    <property type="nucleotide sequence ID" value="NZ_CP025746.1"/>
</dbReference>
<reference evidence="2 3" key="1">
    <citation type="submission" date="2018-01" db="EMBL/GenBank/DDBJ databases">
        <title>Genome Sequencing and Assembly of Anaerobacter polyendosporus strain CT4.</title>
        <authorList>
            <person name="Tachaapaikoon C."/>
            <person name="Sutheeworapong S."/>
            <person name="Jenjaroenpun P."/>
            <person name="Wongsurawat T."/>
            <person name="Nookeaw I."/>
            <person name="Cheawchanlertfa P."/>
            <person name="Kosugi A."/>
            <person name="Cheevadhanarak S."/>
            <person name="Ratanakhanokchai K."/>
        </authorList>
    </citation>
    <scope>NUCLEOTIDE SEQUENCE [LARGE SCALE GENOMIC DNA]</scope>
    <source>
        <strain evidence="2 3">CT4</strain>
    </source>
</reference>
<gene>
    <name evidence="2" type="ORF">C1I91_23950</name>
</gene>
<evidence type="ECO:0000256" key="1">
    <source>
        <dbReference type="SAM" id="Phobius"/>
    </source>
</evidence>
<proteinExistence type="predicted"/>
<dbReference type="EMBL" id="CP025746">
    <property type="protein sequence ID" value="QAA34446.1"/>
    <property type="molecule type" value="Genomic_DNA"/>
</dbReference>
<keyword evidence="1" id="KW-0812">Transmembrane</keyword>